<gene>
    <name evidence="4" type="ORF">FNH09_39060</name>
</gene>
<evidence type="ECO:0000256" key="1">
    <source>
        <dbReference type="SAM" id="MobiDB-lite"/>
    </source>
</evidence>
<dbReference type="InterPro" id="IPR025568">
    <property type="entry name" value="DUF4334"/>
</dbReference>
<dbReference type="OrthoDB" id="8905397at2"/>
<dbReference type="Gene3D" id="2.40.128.580">
    <property type="entry name" value="GXWXG domain"/>
    <property type="match status" value="1"/>
</dbReference>
<dbReference type="EMBL" id="VJZD01000269">
    <property type="protein sequence ID" value="MPY37005.1"/>
    <property type="molecule type" value="Genomic_DNA"/>
</dbReference>
<feature type="domain" description="GXWXG" evidence="2">
    <location>
        <begin position="27"/>
        <end position="85"/>
    </location>
</feature>
<accession>A0A5N8VSV0</accession>
<dbReference type="InterPro" id="IPR025951">
    <property type="entry name" value="GXWXG_dom"/>
</dbReference>
<dbReference type="Proteomes" id="UP000325849">
    <property type="component" value="Unassembled WGS sequence"/>
</dbReference>
<dbReference type="RefSeq" id="WP_152894617.1">
    <property type="nucleotide sequence ID" value="NZ_VJZD01000269.1"/>
</dbReference>
<evidence type="ECO:0000259" key="2">
    <source>
        <dbReference type="Pfam" id="PF14231"/>
    </source>
</evidence>
<comment type="caution">
    <text evidence="4">The sequence shown here is derived from an EMBL/GenBank/DDBJ whole genome shotgun (WGS) entry which is preliminary data.</text>
</comment>
<protein>
    <submittedName>
        <fullName evidence="4">DUF4334 domain-containing protein</fullName>
    </submittedName>
</protein>
<dbReference type="AlphaFoldDB" id="A0A5N8VSV0"/>
<dbReference type="Pfam" id="PF14231">
    <property type="entry name" value="GXWXG"/>
    <property type="match status" value="1"/>
</dbReference>
<evidence type="ECO:0000313" key="5">
    <source>
        <dbReference type="Proteomes" id="UP000325849"/>
    </source>
</evidence>
<reference evidence="4 5" key="1">
    <citation type="submission" date="2019-07" db="EMBL/GenBank/DDBJ databases">
        <title>New species of Amycolatopsis and Streptomyces.</title>
        <authorList>
            <person name="Duangmal K."/>
            <person name="Teo W.F.A."/>
            <person name="Lipun K."/>
        </authorList>
    </citation>
    <scope>NUCLEOTIDE SEQUENCE [LARGE SCALE GENOMIC DNA]</scope>
    <source>
        <strain evidence="4 5">NBRC 109810</strain>
    </source>
</reference>
<dbReference type="Pfam" id="PF14232">
    <property type="entry name" value="DUF4334"/>
    <property type="match status" value="1"/>
</dbReference>
<keyword evidence="5" id="KW-1185">Reference proteome</keyword>
<feature type="region of interest" description="Disordered" evidence="1">
    <location>
        <begin position="157"/>
        <end position="181"/>
    </location>
</feature>
<evidence type="ECO:0000313" key="4">
    <source>
        <dbReference type="EMBL" id="MPY37005.1"/>
    </source>
</evidence>
<sequence>MDVLDARARFHELRAQDGPVDPAELDAIWAALATVRPEEILGVWKGGEFRTGHPLNGALEKAGWYGKTFTAVHDAKPLICRDATGALYSNRELGKGEASLWTVEFRGEATATMVYDGQPVFDHFKQVDDTTLMGIMNVKGVPAEGPFFYFFLERAPETTPEDPHGTPRGTLGGDRRAGSDS</sequence>
<evidence type="ECO:0000259" key="3">
    <source>
        <dbReference type="Pfam" id="PF14232"/>
    </source>
</evidence>
<organism evidence="4 5">
    <name type="scientific">Streptomyces adustus</name>
    <dbReference type="NCBI Taxonomy" id="1609272"/>
    <lineage>
        <taxon>Bacteria</taxon>
        <taxon>Bacillati</taxon>
        <taxon>Actinomycetota</taxon>
        <taxon>Actinomycetes</taxon>
        <taxon>Kitasatosporales</taxon>
        <taxon>Streptomycetaceae</taxon>
        <taxon>Streptomyces</taxon>
    </lineage>
</organism>
<name>A0A5N8VSV0_9ACTN</name>
<proteinExistence type="predicted"/>
<feature type="domain" description="DUF4334" evidence="3">
    <location>
        <begin position="96"/>
        <end position="154"/>
    </location>
</feature>